<sequence>AAAPAIGGAGVPRRYRQRPHAGAVHRLCPEARTGPGPVAARRRNRRPGRESIPRRVVPPDFGPLQRAAQPAVARLVRARLLGPVFRAEDSRHLRGDQQLQRPLPGRPGALQQRGVAGLPGLAVRAPAKPAERAGHPDQYGRDGEQSLLRRAGHAGAVADPRRSHSPAGKTTQRRLQPVRKRHRGRNGLPAGHHCAGQRPQRPAPGGRSGGPQKDAAQGTDGRRLGGRNAAGLRRPADGRGPVGGYAATGLLRQPHRVPAFANPKGPPATDRELPPVELPAHPIGVRQLQPRVPEPVLPATVRPVVSHLGGGPERHGAPLPGRTPRAQPAQSPTAGPAPGRGTRQRPAAHPHGVRAGPGKLQKCPHRMEHGADQRGPGRKGVPDHQAAIRRRHQNLPRTDCGRNRPAHHPTQLLQRPVPGAVRQARPPAGPGNGIRAI</sequence>
<accession>A0A6J4LLD7</accession>
<dbReference type="EMBL" id="CADCTQ010000641">
    <property type="protein sequence ID" value="CAA9335999.1"/>
    <property type="molecule type" value="Genomic_DNA"/>
</dbReference>
<keyword evidence="2" id="KW-0449">Lipoprotein</keyword>
<feature type="region of interest" description="Disordered" evidence="1">
    <location>
        <begin position="303"/>
        <end position="437"/>
    </location>
</feature>
<feature type="compositionally biased region" description="Basic residues" evidence="1">
    <location>
        <begin position="176"/>
        <end position="185"/>
    </location>
</feature>
<protein>
    <submittedName>
        <fullName evidence="2">Efflux transport system, outer membrane factor (OMF) lipoprotein</fullName>
    </submittedName>
</protein>
<feature type="non-terminal residue" evidence="2">
    <location>
        <position position="437"/>
    </location>
</feature>
<feature type="non-terminal residue" evidence="2">
    <location>
        <position position="1"/>
    </location>
</feature>
<feature type="region of interest" description="Disordered" evidence="1">
    <location>
        <begin position="91"/>
        <end position="113"/>
    </location>
</feature>
<evidence type="ECO:0000313" key="2">
    <source>
        <dbReference type="EMBL" id="CAA9335999.1"/>
    </source>
</evidence>
<feature type="compositionally biased region" description="Basic residues" evidence="1">
    <location>
        <begin position="342"/>
        <end position="352"/>
    </location>
</feature>
<gene>
    <name evidence="2" type="ORF">AVDCRST_MAG56-7686</name>
</gene>
<organism evidence="2">
    <name type="scientific">uncultured Cytophagales bacterium</name>
    <dbReference type="NCBI Taxonomy" id="158755"/>
    <lineage>
        <taxon>Bacteria</taxon>
        <taxon>Pseudomonadati</taxon>
        <taxon>Bacteroidota</taxon>
        <taxon>Sphingobacteriia</taxon>
        <taxon>Sphingobacteriales</taxon>
        <taxon>environmental samples</taxon>
    </lineage>
</organism>
<dbReference type="AlphaFoldDB" id="A0A6J4LLD7"/>
<evidence type="ECO:0000256" key="1">
    <source>
        <dbReference type="SAM" id="MobiDB-lite"/>
    </source>
</evidence>
<feature type="region of interest" description="Disordered" evidence="1">
    <location>
        <begin position="1"/>
        <end position="63"/>
    </location>
</feature>
<name>A0A6J4LLD7_9SPHI</name>
<proteinExistence type="predicted"/>
<feature type="region of interest" description="Disordered" evidence="1">
    <location>
        <begin position="152"/>
        <end position="272"/>
    </location>
</feature>
<reference evidence="2" key="1">
    <citation type="submission" date="2020-02" db="EMBL/GenBank/DDBJ databases">
        <authorList>
            <person name="Meier V. D."/>
        </authorList>
    </citation>
    <scope>NUCLEOTIDE SEQUENCE</scope>
    <source>
        <strain evidence="2">AVDCRST_MAG56</strain>
    </source>
</reference>